<evidence type="ECO:0000256" key="12">
    <source>
        <dbReference type="NCBIfam" id="TIGR04265"/>
    </source>
</evidence>
<sequence>MEKLYTFISRFGFYLFCALAIIIEILAVILFFVYLADKAPFLWILLLIVYLGSILSIINKNTAPENKVAWLIIVFMLPGVGSLFYVMFFERRISKVERQHFQKIEKRALRHVLLPGEHPLLQGTHLSDPPTYNQLHALMMTDPTAQPYTDTQAQYFSIGESMWAKMLEDLRQAKHFIFMEYYIVELGQMWDSILDILTQKVKEGVEVRFMYDDIGCMVTLPNDYDVQLQKLGIKATPFNRVTPKASVVYNNRSHRKILVIDGQVGYTGGINLADEYVNIKERFGHWKDGGMRLEGMAVQALTKLFLLNWDINSIEVSDFNHYQSFTQPVTSDGGLYVPYGSGPKPIYEHHVGKIVYLNLLKQAQHYVYITTPYLIIDYDLTEDLKNAALRGVEVIILMPFIADKPLIQIVNRSAYQELRHAGVRIFEYTPGFIHSKNFVVDDIYGVIGTINLDYRSLVHHYENAVFMYNSPVIADSKKDFLEALAVSQEIHDDTLKISFRHKVIKGLVEVFAPML</sequence>
<dbReference type="STRING" id="1123308.GCA_000380085_02123"/>
<organism evidence="15 16">
    <name type="scientific">Streptococcus merionis</name>
    <dbReference type="NCBI Taxonomy" id="400065"/>
    <lineage>
        <taxon>Bacteria</taxon>
        <taxon>Bacillati</taxon>
        <taxon>Bacillota</taxon>
        <taxon>Bacilli</taxon>
        <taxon>Lactobacillales</taxon>
        <taxon>Streptococcaceae</taxon>
        <taxon>Streptococcus</taxon>
    </lineage>
</organism>
<dbReference type="InterPro" id="IPR001736">
    <property type="entry name" value="PLipase_D/transphosphatidylase"/>
</dbReference>
<evidence type="ECO:0000256" key="10">
    <source>
        <dbReference type="ARBA" id="ARBA00023209"/>
    </source>
</evidence>
<reference evidence="15 16" key="1">
    <citation type="submission" date="2017-06" db="EMBL/GenBank/DDBJ databases">
        <authorList>
            <consortium name="Pathogen Informatics"/>
        </authorList>
    </citation>
    <scope>NUCLEOTIDE SEQUENCE [LARGE SCALE GENOMIC DNA]</scope>
    <source>
        <strain evidence="15 16">NCTC13788</strain>
    </source>
</reference>
<dbReference type="GO" id="GO:0005886">
    <property type="term" value="C:plasma membrane"/>
    <property type="evidence" value="ECO:0007669"/>
    <property type="project" value="UniProtKB-SubCell"/>
</dbReference>
<dbReference type="PROSITE" id="PS50035">
    <property type="entry name" value="PLD"/>
    <property type="match status" value="2"/>
</dbReference>
<dbReference type="AlphaFoldDB" id="A0A239SZL1"/>
<dbReference type="eggNOG" id="COG1502">
    <property type="taxonomic scope" value="Bacteria"/>
</dbReference>
<dbReference type="KEGG" id="smen:SAMEA4412692_2054"/>
<proteinExistence type="predicted"/>
<accession>A0A239SZL1</accession>
<keyword evidence="2" id="KW-1003">Cell membrane</keyword>
<keyword evidence="11" id="KW-1208">Phospholipid metabolism</keyword>
<keyword evidence="3" id="KW-0444">Lipid biosynthesis</keyword>
<dbReference type="NCBIfam" id="TIGR04265">
    <property type="entry name" value="bac_cardiolipin"/>
    <property type="match status" value="1"/>
</dbReference>
<evidence type="ECO:0000259" key="14">
    <source>
        <dbReference type="PROSITE" id="PS50035"/>
    </source>
</evidence>
<dbReference type="EC" id="2.7.8.-" evidence="12"/>
<name>A0A239SZL1_9STRE</name>
<dbReference type="GO" id="GO:0032049">
    <property type="term" value="P:cardiolipin biosynthetic process"/>
    <property type="evidence" value="ECO:0007669"/>
    <property type="project" value="UniProtKB-UniRule"/>
</dbReference>
<evidence type="ECO:0000256" key="3">
    <source>
        <dbReference type="ARBA" id="ARBA00022516"/>
    </source>
</evidence>
<dbReference type="Pfam" id="PF13091">
    <property type="entry name" value="PLDc_2"/>
    <property type="match status" value="2"/>
</dbReference>
<dbReference type="EMBL" id="LT906439">
    <property type="protein sequence ID" value="SNU90910.1"/>
    <property type="molecule type" value="Genomic_DNA"/>
</dbReference>
<dbReference type="InterPro" id="IPR022924">
    <property type="entry name" value="Cardiolipin_synthase"/>
</dbReference>
<keyword evidence="8" id="KW-0443">Lipid metabolism</keyword>
<evidence type="ECO:0000256" key="4">
    <source>
        <dbReference type="ARBA" id="ARBA00022679"/>
    </source>
</evidence>
<keyword evidence="9 13" id="KW-0472">Membrane</keyword>
<keyword evidence="5 13" id="KW-0812">Transmembrane</keyword>
<dbReference type="InterPro" id="IPR025202">
    <property type="entry name" value="PLD-like_dom"/>
</dbReference>
<feature type="domain" description="PLD phosphodiesterase" evidence="14">
    <location>
        <begin position="249"/>
        <end position="276"/>
    </location>
</feature>
<dbReference type="SMART" id="SM00155">
    <property type="entry name" value="PLDc"/>
    <property type="match status" value="2"/>
</dbReference>
<evidence type="ECO:0000256" key="5">
    <source>
        <dbReference type="ARBA" id="ARBA00022692"/>
    </source>
</evidence>
<feature type="transmembrane region" description="Helical" evidence="13">
    <location>
        <begin position="12"/>
        <end position="35"/>
    </location>
</feature>
<comment type="subcellular location">
    <subcellularLocation>
        <location evidence="1">Cell membrane</location>
        <topology evidence="1">Multi-pass membrane protein</topology>
    </subcellularLocation>
</comment>
<evidence type="ECO:0000256" key="11">
    <source>
        <dbReference type="ARBA" id="ARBA00023264"/>
    </source>
</evidence>
<dbReference type="Proteomes" id="UP000215185">
    <property type="component" value="Chromosome 1"/>
</dbReference>
<feature type="transmembrane region" description="Helical" evidence="13">
    <location>
        <begin position="41"/>
        <end position="58"/>
    </location>
</feature>
<evidence type="ECO:0000256" key="1">
    <source>
        <dbReference type="ARBA" id="ARBA00004651"/>
    </source>
</evidence>
<dbReference type="InterPro" id="IPR027379">
    <property type="entry name" value="CLS_N"/>
</dbReference>
<keyword evidence="16" id="KW-1185">Reference proteome</keyword>
<evidence type="ECO:0000313" key="15">
    <source>
        <dbReference type="EMBL" id="SNU90910.1"/>
    </source>
</evidence>
<dbReference type="CDD" id="cd09160">
    <property type="entry name" value="PLDc_SMU_988_like_2"/>
    <property type="match status" value="1"/>
</dbReference>
<evidence type="ECO:0000256" key="2">
    <source>
        <dbReference type="ARBA" id="ARBA00022475"/>
    </source>
</evidence>
<keyword evidence="7 13" id="KW-1133">Transmembrane helix</keyword>
<keyword evidence="6" id="KW-0677">Repeat</keyword>
<dbReference type="CDD" id="cd09154">
    <property type="entry name" value="PLDc_SMU_988_like_1"/>
    <property type="match status" value="1"/>
</dbReference>
<dbReference type="PANTHER" id="PTHR21248:SF22">
    <property type="entry name" value="PHOSPHOLIPASE D"/>
    <property type="match status" value="1"/>
</dbReference>
<dbReference type="Gene3D" id="3.30.870.10">
    <property type="entry name" value="Endonuclease Chain A"/>
    <property type="match status" value="2"/>
</dbReference>
<dbReference type="Pfam" id="PF13396">
    <property type="entry name" value="PLDc_N"/>
    <property type="match status" value="1"/>
</dbReference>
<dbReference type="RefSeq" id="WP_018374674.1">
    <property type="nucleotide sequence ID" value="NZ_LT906439.1"/>
</dbReference>
<evidence type="ECO:0000256" key="6">
    <source>
        <dbReference type="ARBA" id="ARBA00022737"/>
    </source>
</evidence>
<dbReference type="OrthoDB" id="9762009at2"/>
<evidence type="ECO:0000256" key="7">
    <source>
        <dbReference type="ARBA" id="ARBA00022989"/>
    </source>
</evidence>
<feature type="transmembrane region" description="Helical" evidence="13">
    <location>
        <begin position="70"/>
        <end position="89"/>
    </location>
</feature>
<protein>
    <recommendedName>
        <fullName evidence="12">Cardiolipin synthase</fullName>
        <ecNumber evidence="12">2.7.8.-</ecNumber>
    </recommendedName>
</protein>
<dbReference type="GO" id="GO:0008808">
    <property type="term" value="F:cardiolipin synthase activity"/>
    <property type="evidence" value="ECO:0007669"/>
    <property type="project" value="UniProtKB-UniRule"/>
</dbReference>
<evidence type="ECO:0000313" key="16">
    <source>
        <dbReference type="Proteomes" id="UP000215185"/>
    </source>
</evidence>
<keyword evidence="10" id="KW-0594">Phospholipid biosynthesis</keyword>
<evidence type="ECO:0000256" key="13">
    <source>
        <dbReference type="SAM" id="Phobius"/>
    </source>
</evidence>
<evidence type="ECO:0000256" key="8">
    <source>
        <dbReference type="ARBA" id="ARBA00023098"/>
    </source>
</evidence>
<dbReference type="SUPFAM" id="SSF56024">
    <property type="entry name" value="Phospholipase D/nuclease"/>
    <property type="match status" value="2"/>
</dbReference>
<dbReference type="PANTHER" id="PTHR21248">
    <property type="entry name" value="CARDIOLIPIN SYNTHASE"/>
    <property type="match status" value="1"/>
</dbReference>
<feature type="domain" description="PLD phosphodiesterase" evidence="14">
    <location>
        <begin position="429"/>
        <end position="456"/>
    </location>
</feature>
<gene>
    <name evidence="15" type="primary">cls</name>
    <name evidence="15" type="ORF">SAMEA4412692_02054</name>
</gene>
<keyword evidence="4 15" id="KW-0808">Transferase</keyword>
<evidence type="ECO:0000256" key="9">
    <source>
        <dbReference type="ARBA" id="ARBA00023136"/>
    </source>
</evidence>